<sequence>MSQPWTKLTWVLYAAILIGLPIITVKRHYALPAPVTELYDPVTGLPQLSETQILKYTKYLSEDIGYRTVGTREHALGDVWTTSVVEKLNDECNEIAKSSGRKLECEMWHQVGSGLHRFDMMGHRLYKTYTNLTNIVLRMSNGSPEGKEHAILINAHLDSTLPSPGAGDDAVAVGVLLESIRVLAHTPDWEPTHSIIFLFNYAEESLQDGSHLYSTQHETASTVRAVINLEAAGTTGPELLFQATSEEMIAAYSHVPRPYGTCIANEIFGSGIVLSDTDFRQFEQYLNVTGLDMAIVGNSYLYHTQKDLVKYIEAGVAQHMAENALALLKHLSSAESPLPQLVGGYSTPSTVFFSFFGTFFFLYSFSTANALYLVVFVSSSLLAALVLQSPRWPKIFSGIYAASSSVVGALVGANIVAIIMDRVLGKGMSWFSDEMSILVIYTPPALAGKLSHPLSSMVTDISTLHSGALASQLILPTSRPDEKTYFTSILVLESFLMFVMQAFFRIGSAHAFYVSSTSLFLSVLLIAVMGRVPTFAYVIGQSLPLITGTQIFCAIADFFVPLTGRIGKDAPAEHIIASIVAISASFSVPLALPFFATFPKRQLIRIIGGLSALSGFVMILFSSRKPFDYMHPQRIFVMHIENITSNEMHLHLAAADSAPGFPQLVERVSSAFGMHNMQEGETGFSMEPVEMDRWNVDWDPIYPFSSFLTPFKMELAVLKSYDSPWIPSDDELPKFRLTAENDVIDEVAGTRSLDLVIHHPGVIWTVIAFDAHVVEWSLDDNPPPEFDRHHVKEASFYGVDKYTISMVIKLPENRTSNSVYPLKIHYIGIQENAMWPGKVADARAAGPFGPAMHLFEKLDAWFKDETGGSVDALLLGCVAGVTDV</sequence>
<dbReference type="GO" id="GO:0046872">
    <property type="term" value="F:metal ion binding"/>
    <property type="evidence" value="ECO:0007669"/>
    <property type="project" value="UniProtKB-KW"/>
</dbReference>
<dbReference type="Gene3D" id="3.40.630.10">
    <property type="entry name" value="Zn peptidases"/>
    <property type="match status" value="1"/>
</dbReference>
<feature type="transmembrane region" description="Helical" evidence="15">
    <location>
        <begin position="485"/>
        <end position="504"/>
    </location>
</feature>
<evidence type="ECO:0000313" key="18">
    <source>
        <dbReference type="Proteomes" id="UP000076722"/>
    </source>
</evidence>
<organism evidence="17 18">
    <name type="scientific">Sistotremastrum niveocremeum HHB9708</name>
    <dbReference type="NCBI Taxonomy" id="1314777"/>
    <lineage>
        <taxon>Eukaryota</taxon>
        <taxon>Fungi</taxon>
        <taxon>Dikarya</taxon>
        <taxon>Basidiomycota</taxon>
        <taxon>Agaricomycotina</taxon>
        <taxon>Agaricomycetes</taxon>
        <taxon>Sistotremastrales</taxon>
        <taxon>Sistotremastraceae</taxon>
        <taxon>Sertulicium</taxon>
        <taxon>Sertulicium niveocremeum</taxon>
    </lineage>
</organism>
<feature type="transmembrane region" description="Helical" evidence="15">
    <location>
        <begin position="575"/>
        <end position="596"/>
    </location>
</feature>
<evidence type="ECO:0000256" key="15">
    <source>
        <dbReference type="SAM" id="Phobius"/>
    </source>
</evidence>
<dbReference type="GO" id="GO:0006508">
    <property type="term" value="P:proteolysis"/>
    <property type="evidence" value="ECO:0007669"/>
    <property type="project" value="UniProtKB-KW"/>
</dbReference>
<feature type="transmembrane region" description="Helical" evidence="15">
    <location>
        <begin position="6"/>
        <end position="25"/>
    </location>
</feature>
<gene>
    <name evidence="17" type="ORF">SISNIDRAFT_502151</name>
</gene>
<dbReference type="SUPFAM" id="SSF53187">
    <property type="entry name" value="Zn-dependent exopeptidases"/>
    <property type="match status" value="1"/>
</dbReference>
<dbReference type="Pfam" id="PF04389">
    <property type="entry name" value="Peptidase_M28"/>
    <property type="match status" value="1"/>
</dbReference>
<feature type="transmembrane region" description="Helical" evidence="15">
    <location>
        <begin position="342"/>
        <end position="363"/>
    </location>
</feature>
<evidence type="ECO:0000259" key="16">
    <source>
        <dbReference type="Pfam" id="PF04389"/>
    </source>
</evidence>
<dbReference type="GO" id="GO:0005789">
    <property type="term" value="C:endoplasmic reticulum membrane"/>
    <property type="evidence" value="ECO:0007669"/>
    <property type="project" value="UniProtKB-SubCell"/>
</dbReference>
<dbReference type="OrthoDB" id="76293at2759"/>
<dbReference type="GO" id="GO:0008235">
    <property type="term" value="F:metalloexopeptidase activity"/>
    <property type="evidence" value="ECO:0007669"/>
    <property type="project" value="InterPro"/>
</dbReference>
<dbReference type="InterPro" id="IPR007484">
    <property type="entry name" value="Peptidase_M28"/>
</dbReference>
<evidence type="ECO:0000256" key="7">
    <source>
        <dbReference type="ARBA" id="ARBA00022801"/>
    </source>
</evidence>
<keyword evidence="7 14" id="KW-0378">Hydrolase</keyword>
<keyword evidence="11" id="KW-0482">Metalloprotease</keyword>
<evidence type="ECO:0000256" key="13">
    <source>
        <dbReference type="ARBA" id="ARBA00023180"/>
    </source>
</evidence>
<evidence type="ECO:0000256" key="5">
    <source>
        <dbReference type="ARBA" id="ARBA00022692"/>
    </source>
</evidence>
<dbReference type="InterPro" id="IPR045175">
    <property type="entry name" value="M28_fam"/>
</dbReference>
<evidence type="ECO:0000256" key="11">
    <source>
        <dbReference type="ARBA" id="ARBA00023049"/>
    </source>
</evidence>
<evidence type="ECO:0000256" key="12">
    <source>
        <dbReference type="ARBA" id="ARBA00023136"/>
    </source>
</evidence>
<feature type="domain" description="Peptidase M28" evidence="16">
    <location>
        <begin position="134"/>
        <end position="327"/>
    </location>
</feature>
<keyword evidence="13" id="KW-0325">Glycoprotein</keyword>
<dbReference type="STRING" id="1314777.A0A164W841"/>
<dbReference type="AlphaFoldDB" id="A0A164W841"/>
<feature type="transmembrane region" description="Helical" evidence="15">
    <location>
        <begin position="602"/>
        <end position="621"/>
    </location>
</feature>
<evidence type="ECO:0000256" key="6">
    <source>
        <dbReference type="ARBA" id="ARBA00022723"/>
    </source>
</evidence>
<feature type="transmembrane region" description="Helical" evidence="15">
    <location>
        <begin position="511"/>
        <end position="530"/>
    </location>
</feature>
<feature type="transmembrane region" description="Helical" evidence="15">
    <location>
        <begin position="399"/>
        <end position="420"/>
    </location>
</feature>
<evidence type="ECO:0000256" key="1">
    <source>
        <dbReference type="ARBA" id="ARBA00001947"/>
    </source>
</evidence>
<evidence type="ECO:0000256" key="8">
    <source>
        <dbReference type="ARBA" id="ARBA00022824"/>
    </source>
</evidence>
<evidence type="ECO:0000256" key="10">
    <source>
        <dbReference type="ARBA" id="ARBA00022989"/>
    </source>
</evidence>
<name>A0A164W841_9AGAM</name>
<proteinExistence type="inferred from homology"/>
<reference evidence="17 18" key="1">
    <citation type="journal article" date="2016" name="Mol. Biol. Evol.">
        <title>Comparative Genomics of Early-Diverging Mushroom-Forming Fungi Provides Insights into the Origins of Lignocellulose Decay Capabilities.</title>
        <authorList>
            <person name="Nagy L.G."/>
            <person name="Riley R."/>
            <person name="Tritt A."/>
            <person name="Adam C."/>
            <person name="Daum C."/>
            <person name="Floudas D."/>
            <person name="Sun H."/>
            <person name="Yadav J.S."/>
            <person name="Pangilinan J."/>
            <person name="Larsson K.H."/>
            <person name="Matsuura K."/>
            <person name="Barry K."/>
            <person name="Labutti K."/>
            <person name="Kuo R."/>
            <person name="Ohm R.A."/>
            <person name="Bhattacharya S.S."/>
            <person name="Shirouzu T."/>
            <person name="Yoshinaga Y."/>
            <person name="Martin F.M."/>
            <person name="Grigoriev I.V."/>
            <person name="Hibbett D.S."/>
        </authorList>
    </citation>
    <scope>NUCLEOTIDE SEQUENCE [LARGE SCALE GENOMIC DNA]</scope>
    <source>
        <strain evidence="17 18">HHB9708</strain>
    </source>
</reference>
<keyword evidence="4 14" id="KW-0645">Protease</keyword>
<feature type="transmembrane region" description="Helical" evidence="15">
    <location>
        <begin position="369"/>
        <end position="387"/>
    </location>
</feature>
<dbReference type="EMBL" id="KV419403">
    <property type="protein sequence ID" value="KZS94818.1"/>
    <property type="molecule type" value="Genomic_DNA"/>
</dbReference>
<dbReference type="Proteomes" id="UP000076722">
    <property type="component" value="Unassembled WGS sequence"/>
</dbReference>
<keyword evidence="5 15" id="KW-0812">Transmembrane</keyword>
<evidence type="ECO:0000256" key="3">
    <source>
        <dbReference type="ARBA" id="ARBA00010918"/>
    </source>
</evidence>
<dbReference type="FunFam" id="3.40.630.10:FF:000008">
    <property type="entry name" value="Endoplasmic reticulum metallopeptidase 1"/>
    <property type="match status" value="1"/>
</dbReference>
<keyword evidence="18" id="KW-1185">Reference proteome</keyword>
<keyword evidence="12 15" id="KW-0472">Membrane</keyword>
<comment type="subcellular location">
    <subcellularLocation>
        <location evidence="2">Endoplasmic reticulum membrane</location>
        <topology evidence="2">Multi-pass membrane protein</topology>
    </subcellularLocation>
</comment>
<evidence type="ECO:0000256" key="4">
    <source>
        <dbReference type="ARBA" id="ARBA00022670"/>
    </source>
</evidence>
<accession>A0A164W841</accession>
<evidence type="ECO:0000313" key="17">
    <source>
        <dbReference type="EMBL" id="KZS94818.1"/>
    </source>
</evidence>
<keyword evidence="10 15" id="KW-1133">Transmembrane helix</keyword>
<comment type="similarity">
    <text evidence="3 14">Belongs to the peptidase M28 family.</text>
</comment>
<dbReference type="PANTHER" id="PTHR12147:SF22">
    <property type="entry name" value="ENDOPLASMIC RETICULUM METALLOPEPTIDASE 1"/>
    <property type="match status" value="1"/>
</dbReference>
<keyword evidence="8" id="KW-0256">Endoplasmic reticulum</keyword>
<evidence type="ECO:0000256" key="2">
    <source>
        <dbReference type="ARBA" id="ARBA00004477"/>
    </source>
</evidence>
<protein>
    <recommendedName>
        <fullName evidence="14">Peptide hydrolase</fullName>
        <ecNumber evidence="14">3.4.-.-</ecNumber>
    </recommendedName>
</protein>
<keyword evidence="9 14" id="KW-0862">Zinc</keyword>
<evidence type="ECO:0000256" key="14">
    <source>
        <dbReference type="RuleBase" id="RU361240"/>
    </source>
</evidence>
<dbReference type="PANTHER" id="PTHR12147">
    <property type="entry name" value="METALLOPEPTIDASE M28 FAMILY MEMBER"/>
    <property type="match status" value="1"/>
</dbReference>
<keyword evidence="6 14" id="KW-0479">Metal-binding</keyword>
<comment type="cofactor">
    <cofactor evidence="1">
        <name>Zn(2+)</name>
        <dbReference type="ChEBI" id="CHEBI:29105"/>
    </cofactor>
</comment>
<feature type="transmembrane region" description="Helical" evidence="15">
    <location>
        <begin position="542"/>
        <end position="563"/>
    </location>
</feature>
<evidence type="ECO:0000256" key="9">
    <source>
        <dbReference type="ARBA" id="ARBA00022833"/>
    </source>
</evidence>
<dbReference type="EC" id="3.4.-.-" evidence="14"/>